<evidence type="ECO:0000256" key="1">
    <source>
        <dbReference type="ARBA" id="ARBA00004571"/>
    </source>
</evidence>
<evidence type="ECO:0000256" key="5">
    <source>
        <dbReference type="ARBA" id="ARBA00023136"/>
    </source>
</evidence>
<evidence type="ECO:0000256" key="4">
    <source>
        <dbReference type="ARBA" id="ARBA00022692"/>
    </source>
</evidence>
<keyword evidence="4 7" id="KW-0812">Transmembrane</keyword>
<feature type="transmembrane region" description="Helical" evidence="8">
    <location>
        <begin position="12"/>
        <end position="32"/>
    </location>
</feature>
<dbReference type="InterPro" id="IPR023996">
    <property type="entry name" value="TonB-dep_OMP_SusC/RagA"/>
</dbReference>
<dbReference type="NCBIfam" id="TIGR04057">
    <property type="entry name" value="SusC_RagA_signa"/>
    <property type="match status" value="1"/>
</dbReference>
<dbReference type="SUPFAM" id="SSF49464">
    <property type="entry name" value="Carboxypeptidase regulatory domain-like"/>
    <property type="match status" value="1"/>
</dbReference>
<dbReference type="InterPro" id="IPR023997">
    <property type="entry name" value="TonB-dep_OMP_SusC/RagA_CS"/>
</dbReference>
<dbReference type="InterPro" id="IPR039426">
    <property type="entry name" value="TonB-dep_rcpt-like"/>
</dbReference>
<keyword evidence="3 7" id="KW-1134">Transmembrane beta strand</keyword>
<dbReference type="PROSITE" id="PS52016">
    <property type="entry name" value="TONB_DEPENDENT_REC_3"/>
    <property type="match status" value="1"/>
</dbReference>
<dbReference type="InterPro" id="IPR037066">
    <property type="entry name" value="Plug_dom_sf"/>
</dbReference>
<dbReference type="Pfam" id="PF13715">
    <property type="entry name" value="CarbopepD_reg_2"/>
    <property type="match status" value="1"/>
</dbReference>
<evidence type="ECO:0000256" key="3">
    <source>
        <dbReference type="ARBA" id="ARBA00022452"/>
    </source>
</evidence>
<evidence type="ECO:0000313" key="10">
    <source>
        <dbReference type="EMBL" id="SMO41140.1"/>
    </source>
</evidence>
<dbReference type="Gene3D" id="2.40.170.20">
    <property type="entry name" value="TonB-dependent receptor, beta-barrel domain"/>
    <property type="match status" value="1"/>
</dbReference>
<dbReference type="GO" id="GO:0009279">
    <property type="term" value="C:cell outer membrane"/>
    <property type="evidence" value="ECO:0007669"/>
    <property type="project" value="UniProtKB-SubCell"/>
</dbReference>
<comment type="subcellular location">
    <subcellularLocation>
        <location evidence="1 7">Cell outer membrane</location>
        <topology evidence="1 7">Multi-pass membrane protein</topology>
    </subcellularLocation>
</comment>
<dbReference type="AlphaFoldDB" id="A0A521B2Z0"/>
<dbReference type="Proteomes" id="UP000317593">
    <property type="component" value="Unassembled WGS sequence"/>
</dbReference>
<dbReference type="Pfam" id="PF07715">
    <property type="entry name" value="Plug"/>
    <property type="match status" value="1"/>
</dbReference>
<evidence type="ECO:0000256" key="6">
    <source>
        <dbReference type="ARBA" id="ARBA00023237"/>
    </source>
</evidence>
<dbReference type="InterPro" id="IPR008969">
    <property type="entry name" value="CarboxyPept-like_regulatory"/>
</dbReference>
<dbReference type="OrthoDB" id="9768177at2"/>
<evidence type="ECO:0000256" key="7">
    <source>
        <dbReference type="PROSITE-ProRule" id="PRU01360"/>
    </source>
</evidence>
<evidence type="ECO:0000256" key="2">
    <source>
        <dbReference type="ARBA" id="ARBA00022448"/>
    </source>
</evidence>
<evidence type="ECO:0000313" key="11">
    <source>
        <dbReference type="Proteomes" id="UP000317593"/>
    </source>
</evidence>
<dbReference type="SUPFAM" id="SSF56935">
    <property type="entry name" value="Porins"/>
    <property type="match status" value="1"/>
</dbReference>
<keyword evidence="6 7" id="KW-0998">Cell outer membrane</keyword>
<name>A0A521B2Z0_9BACT</name>
<sequence>MHTDGIMKGVRVIRHICGVCLGIMGLVLIQPMQVIGFDTLPVMQKSSREHTVSGVVTDSQTGEVLPGVNISVQGTSAGTSTGADGKYSITVPSKTDTLLFSFVGFQTQTVPINERTSINVELVTEAIVGEDIVVVGYGQQEQQDITGSVSSVSSAQIAEVPVSNAASALQGRAAGVMVAQSGSQPGDGVTVRVRGRRSLTASNDPLFVVDGIPFSGNLNDLNPQNIESMEVLKDASATAIYGSRGANGVVLVTTKRGGNHKTIVSYDGYFGVSRQLEEPDMMSGHEFAEMRREGFRATDSYSSDEAIFTDPEMKAIQQGATYDYPDLVTDDAGYQQSHQLTVQGGNEHTQFAVSGNFFNETGIIPGQNFDRYTLRINLDHDVSDRFRIGTSTLLSRFVQAYGTNPYGTAVAMNPLGNPYEQDGTLDFRPTDDGLIANPLNDLVAGKMLDDRNRMRIFSNIFGAYDLSNHFSYRLNFGPDLSSRRRGIFQGTLTTARGEGVPYARKDEERSFAYTLENILNYQQSFAGRHDIEATGLFSIQSDQYETDRIAVSGLPYETQKYHNLGTASTAEDYGSYYEEWSMMSFMGRVNYQFNDRYLLTVTGRADGSSRLAEGKKWGFFPSAAVGWRIIEEPFMSGQSLFSDLKLRLSYGVTGNTAIDPYQTQGTLTRTTYQFGENAGYGYRPGQISNAHLQWETSRQLNIGLNYGLWESRIRGSIEYYQTTTTDMLLERNLPITSGFSSVFENVGETRNTGIELTLSSQNIIDQGRGGFSWSSDLTLSSNREEIVDLYGNKQDDVGNQWFIGEPLTVWYDYEKIGIWQQNEAPQADSYGQDPGEIKIKDQNGDGTINEQDRVILGTDMPDWSGGLANHFSYRGVDLLVFLYASTGQTIFNEYKDTALNGRYNNLDVDYWTPDNPTDRHPRPDASREYPLYRSTQAYQDGSFLKVRNVKLGYNLPPGAVEHIGIRSMRIYINAETPLLFSKTGNIDPEQYGGRIEADVPTTRLYTLGVNINF</sequence>
<dbReference type="Gene3D" id="2.170.130.10">
    <property type="entry name" value="TonB-dependent receptor, plug domain"/>
    <property type="match status" value="1"/>
</dbReference>
<keyword evidence="5 7" id="KW-0472">Membrane</keyword>
<dbReference type="EMBL" id="FXTH01000002">
    <property type="protein sequence ID" value="SMO41140.1"/>
    <property type="molecule type" value="Genomic_DNA"/>
</dbReference>
<feature type="domain" description="TonB-dependent receptor plug" evidence="9">
    <location>
        <begin position="142"/>
        <end position="249"/>
    </location>
</feature>
<keyword evidence="2 7" id="KW-0813">Transport</keyword>
<dbReference type="InterPro" id="IPR012910">
    <property type="entry name" value="Plug_dom"/>
</dbReference>
<keyword evidence="8" id="KW-1133">Transmembrane helix</keyword>
<proteinExistence type="inferred from homology"/>
<keyword evidence="11" id="KW-1185">Reference proteome</keyword>
<reference evidence="10 11" key="1">
    <citation type="submission" date="2017-05" db="EMBL/GenBank/DDBJ databases">
        <authorList>
            <person name="Varghese N."/>
            <person name="Submissions S."/>
        </authorList>
    </citation>
    <scope>NUCLEOTIDE SEQUENCE [LARGE SCALE GENOMIC DNA]</scope>
    <source>
        <strain evidence="10 11">DSM 21194</strain>
    </source>
</reference>
<evidence type="ECO:0000256" key="8">
    <source>
        <dbReference type="SAM" id="Phobius"/>
    </source>
</evidence>
<gene>
    <name evidence="10" type="ORF">SAMN06265218_10295</name>
</gene>
<dbReference type="NCBIfam" id="TIGR04056">
    <property type="entry name" value="OMP_RagA_SusC"/>
    <property type="match status" value="1"/>
</dbReference>
<organism evidence="10 11">
    <name type="scientific">Fodinibius sediminis</name>
    <dbReference type="NCBI Taxonomy" id="1214077"/>
    <lineage>
        <taxon>Bacteria</taxon>
        <taxon>Pseudomonadati</taxon>
        <taxon>Balneolota</taxon>
        <taxon>Balneolia</taxon>
        <taxon>Balneolales</taxon>
        <taxon>Balneolaceae</taxon>
        <taxon>Fodinibius</taxon>
    </lineage>
</organism>
<accession>A0A521B2Z0</accession>
<comment type="similarity">
    <text evidence="7">Belongs to the TonB-dependent receptor family.</text>
</comment>
<dbReference type="Gene3D" id="2.60.40.1120">
    <property type="entry name" value="Carboxypeptidase-like, regulatory domain"/>
    <property type="match status" value="1"/>
</dbReference>
<evidence type="ECO:0000259" key="9">
    <source>
        <dbReference type="Pfam" id="PF07715"/>
    </source>
</evidence>
<dbReference type="InterPro" id="IPR036942">
    <property type="entry name" value="Beta-barrel_TonB_sf"/>
</dbReference>
<protein>
    <submittedName>
        <fullName evidence="10">TonB-linked outer membrane protein, SusC/RagA family</fullName>
    </submittedName>
</protein>